<dbReference type="PANTHER" id="PTHR10638">
    <property type="entry name" value="COPPER AMINE OXIDASE"/>
    <property type="match status" value="1"/>
</dbReference>
<dbReference type="NCBIfam" id="NF008559">
    <property type="entry name" value="PRK11504.1"/>
    <property type="match status" value="1"/>
</dbReference>
<dbReference type="GO" id="GO:0048038">
    <property type="term" value="F:quinone binding"/>
    <property type="evidence" value="ECO:0007669"/>
    <property type="project" value="InterPro"/>
</dbReference>
<evidence type="ECO:0000259" key="16">
    <source>
        <dbReference type="Pfam" id="PF01179"/>
    </source>
</evidence>
<dbReference type="PROSITE" id="PS01165">
    <property type="entry name" value="COPPER_AMINE_OXID_2"/>
    <property type="match status" value="1"/>
</dbReference>
<dbReference type="SUPFAM" id="SSF49998">
    <property type="entry name" value="Amine oxidase catalytic domain"/>
    <property type="match status" value="1"/>
</dbReference>
<comment type="caution">
    <text evidence="19">The sequence shown here is derived from an EMBL/GenBank/DDBJ whole genome shotgun (WGS) entry which is preliminary data.</text>
</comment>
<evidence type="ECO:0000256" key="1">
    <source>
        <dbReference type="ARBA" id="ARBA00001935"/>
    </source>
</evidence>
<dbReference type="InterPro" id="IPR015802">
    <property type="entry name" value="Cu_amine_oxidase_N3"/>
</dbReference>
<proteinExistence type="inferred from homology"/>
<evidence type="ECO:0000256" key="12">
    <source>
        <dbReference type="ARBA" id="ARBA00048032"/>
    </source>
</evidence>
<keyword evidence="9 15" id="KW-0186">Copper</keyword>
<reference evidence="19 20" key="1">
    <citation type="submission" date="2019-09" db="EMBL/GenBank/DDBJ databases">
        <title>The hologenome of the rock-dwelling lichen Lasallia pustulata.</title>
        <authorList>
            <person name="Greshake Tzovaras B."/>
            <person name="Segers F."/>
            <person name="Bicker A."/>
            <person name="Dal Grande F."/>
            <person name="Otte J."/>
            <person name="Hankeln T."/>
            <person name="Schmitt I."/>
            <person name="Ebersberger I."/>
        </authorList>
    </citation>
    <scope>NUCLEOTIDE SEQUENCE [LARGE SCALE GENOMIC DNA]</scope>
    <source>
        <strain evidence="19">A1-1</strain>
    </source>
</reference>
<keyword evidence="7 13" id="KW-0801">TPQ</keyword>
<comment type="PTM">
    <text evidence="14 15">Topaquinone (TPQ) is generated by copper-dependent autoxidation of a specific tyrosyl residue.</text>
</comment>
<dbReference type="PROSITE" id="PS01164">
    <property type="entry name" value="COPPER_AMINE_OXID_1"/>
    <property type="match status" value="1"/>
</dbReference>
<dbReference type="EMBL" id="VXIT01000006">
    <property type="protein sequence ID" value="KAA6412266.1"/>
    <property type="molecule type" value="Genomic_DNA"/>
</dbReference>
<dbReference type="AlphaFoldDB" id="A0A5M8PUB6"/>
<dbReference type="Proteomes" id="UP000324767">
    <property type="component" value="Unassembled WGS sequence"/>
</dbReference>
<comment type="catalytic activity">
    <reaction evidence="12">
        <text>a primary methyl amine + O2 + H2O = an aldehyde + H2O2 + NH4(+)</text>
        <dbReference type="Rhea" id="RHEA:16153"/>
        <dbReference type="ChEBI" id="CHEBI:15377"/>
        <dbReference type="ChEBI" id="CHEBI:15379"/>
        <dbReference type="ChEBI" id="CHEBI:16240"/>
        <dbReference type="ChEBI" id="CHEBI:17478"/>
        <dbReference type="ChEBI" id="CHEBI:28938"/>
        <dbReference type="ChEBI" id="CHEBI:228804"/>
        <dbReference type="EC" id="1.4.3.21"/>
    </reaction>
</comment>
<dbReference type="Pfam" id="PF02728">
    <property type="entry name" value="Cu_amine_oxidN3"/>
    <property type="match status" value="1"/>
</dbReference>
<evidence type="ECO:0000256" key="14">
    <source>
        <dbReference type="PIRSR" id="PIRSR600269-51"/>
    </source>
</evidence>
<dbReference type="Gene3D" id="3.10.450.40">
    <property type="match status" value="2"/>
</dbReference>
<evidence type="ECO:0000256" key="11">
    <source>
        <dbReference type="ARBA" id="ARBA00023211"/>
    </source>
</evidence>
<evidence type="ECO:0000256" key="4">
    <source>
        <dbReference type="ARBA" id="ARBA00007983"/>
    </source>
</evidence>
<feature type="domain" description="Copper amine oxidase N3-terminal" evidence="18">
    <location>
        <begin position="111"/>
        <end position="212"/>
    </location>
</feature>
<feature type="domain" description="Copper amine oxidase catalytic" evidence="16">
    <location>
        <begin position="238"/>
        <end position="650"/>
    </location>
</feature>
<evidence type="ECO:0000256" key="7">
    <source>
        <dbReference type="ARBA" id="ARBA00022772"/>
    </source>
</evidence>
<evidence type="ECO:0000256" key="6">
    <source>
        <dbReference type="ARBA" id="ARBA00022723"/>
    </source>
</evidence>
<dbReference type="InterPro" id="IPR049947">
    <property type="entry name" value="Cu_Am_Ox_Cu-bd"/>
</dbReference>
<dbReference type="Gene3D" id="2.70.98.20">
    <property type="entry name" value="Copper amine oxidase, catalytic domain"/>
    <property type="match status" value="1"/>
</dbReference>
<comment type="cofactor">
    <cofactor evidence="2">
        <name>Mn(2+)</name>
        <dbReference type="ChEBI" id="CHEBI:29035"/>
    </cofactor>
</comment>
<dbReference type="OrthoDB" id="5379943at2759"/>
<dbReference type="InterPro" id="IPR036460">
    <property type="entry name" value="Cu_amine_oxidase_C_sf"/>
</dbReference>
<dbReference type="InterPro" id="IPR016182">
    <property type="entry name" value="Cu_amine_oxidase_N-reg"/>
</dbReference>
<sequence>MALDRLKQVAQHVTGTTPPPHPFDPLSATEIEAAADLIRREHGSLYYNAISLLEPRKAEMQAWLADPEHTVRPHRVADVVAIGKGSKVYDGWVDLTEKKIVNWELTDGVQPLITMEDLQVVEHVVRKDARVIEQCGIIGIPREDMHKVYCDPWTIGYDERFGSKVRLQQALMYYRPHPDDSQYTFPLDFTPIFNADTQEIVHIDVPPVRRPLNQAPPNNYTPAAVEAEGGYRKDIKPINITQPEGVSFKVDGRIIDWQNWKVHVGFNYKEGIVLNNITYNDKGNERGVFYRLSLAEMVVPYGNPEHPHHRKHAFDLGEYGGGYMTNSLTLGCDCKGAIHYMDANFVNRAGASTTIKNAICIHEEDAGILFKHTDFRDDSVIVTRGRKLVISQVFTAANYEYCVYWVFHQDGTVQLEIKLTGILNTYAMNPGEDTLGWGTEVYPGVNAHNHQHLFCMRIDPNIDGPNNTIFQVDAARGPGEVGSAENKHGNAFYAHKTKYSTPEEAVADYDGSTTRTWDMANTNKINPYSHKPASYKLVSREVPSLLPREGGVVWKRAGFARHAIHVTKYRDDQLHPAGRHVPQTSGVPSRGLPEWIEQTAHDSIDNTDVVLWHTFGITHFPAPEDYPVMPAEPFTLLLRPRNFFLKNPALDVPPSYCSTPSQVASRLARVAVNAPDRDSREV</sequence>
<evidence type="ECO:0000256" key="5">
    <source>
        <dbReference type="ARBA" id="ARBA00011738"/>
    </source>
</evidence>
<evidence type="ECO:0000259" key="18">
    <source>
        <dbReference type="Pfam" id="PF02728"/>
    </source>
</evidence>
<comment type="cofactor">
    <cofactor evidence="3">
        <name>Zn(2+)</name>
        <dbReference type="ChEBI" id="CHEBI:29105"/>
    </cofactor>
</comment>
<dbReference type="FunFam" id="3.10.450.40:FF:000014">
    <property type="entry name" value="Peroxisomal primary amine oxidase"/>
    <property type="match status" value="1"/>
</dbReference>
<evidence type="ECO:0000256" key="8">
    <source>
        <dbReference type="ARBA" id="ARBA00023002"/>
    </source>
</evidence>
<feature type="modified residue" description="2',4',5'-topaquinone" evidence="14">
    <location>
        <position position="399"/>
    </location>
</feature>
<keyword evidence="6 15" id="KW-0479">Metal-binding</keyword>
<dbReference type="SUPFAM" id="SSF54416">
    <property type="entry name" value="Amine oxidase N-terminal region"/>
    <property type="match status" value="2"/>
</dbReference>
<dbReference type="FunFam" id="2.70.98.20:FF:000001">
    <property type="entry name" value="Amine oxidase"/>
    <property type="match status" value="1"/>
</dbReference>
<feature type="active site" description="Proton acceptor" evidence="13">
    <location>
        <position position="315"/>
    </location>
</feature>
<feature type="domain" description="Copper amine oxidase N2-terminal" evidence="17">
    <location>
        <begin position="21"/>
        <end position="104"/>
    </location>
</feature>
<comment type="subunit">
    <text evidence="5">Homodimer.</text>
</comment>
<dbReference type="InterPro" id="IPR015800">
    <property type="entry name" value="Cu_amine_oxidase_N2"/>
</dbReference>
<keyword evidence="8 15" id="KW-0560">Oxidoreductase</keyword>
<comment type="cofactor">
    <cofactor evidence="15">
        <name>Cu cation</name>
        <dbReference type="ChEBI" id="CHEBI:23378"/>
    </cofactor>
    <text evidence="15">Contains 1 topaquinone per subunit.</text>
</comment>
<dbReference type="FunFam" id="3.10.450.40:FF:000019">
    <property type="entry name" value="Amine oxidase"/>
    <property type="match status" value="1"/>
</dbReference>
<dbReference type="InterPro" id="IPR049948">
    <property type="entry name" value="Cu_Am_ox_TPQ-bd"/>
</dbReference>
<dbReference type="Pfam" id="PF02727">
    <property type="entry name" value="Cu_amine_oxidN2"/>
    <property type="match status" value="1"/>
</dbReference>
<evidence type="ECO:0000256" key="15">
    <source>
        <dbReference type="RuleBase" id="RU000672"/>
    </source>
</evidence>
<evidence type="ECO:0000256" key="9">
    <source>
        <dbReference type="ARBA" id="ARBA00023008"/>
    </source>
</evidence>
<evidence type="ECO:0000256" key="10">
    <source>
        <dbReference type="ARBA" id="ARBA00023157"/>
    </source>
</evidence>
<evidence type="ECO:0000256" key="13">
    <source>
        <dbReference type="PIRSR" id="PIRSR600269-50"/>
    </source>
</evidence>
<dbReference type="GO" id="GO:0005507">
    <property type="term" value="F:copper ion binding"/>
    <property type="evidence" value="ECO:0007669"/>
    <property type="project" value="InterPro"/>
</dbReference>
<protein>
    <recommendedName>
        <fullName evidence="15">Amine oxidase</fullName>
        <ecNumber evidence="15">1.4.3.-</ecNumber>
    </recommendedName>
</protein>
<evidence type="ECO:0000313" key="19">
    <source>
        <dbReference type="EMBL" id="KAA6412266.1"/>
    </source>
</evidence>
<dbReference type="InterPro" id="IPR015798">
    <property type="entry name" value="Cu_amine_oxidase_C"/>
</dbReference>
<dbReference type="Pfam" id="PF01179">
    <property type="entry name" value="Cu_amine_oxid"/>
    <property type="match status" value="1"/>
</dbReference>
<name>A0A5M8PUB6_9LECA</name>
<evidence type="ECO:0000256" key="2">
    <source>
        <dbReference type="ARBA" id="ARBA00001936"/>
    </source>
</evidence>
<evidence type="ECO:0000259" key="17">
    <source>
        <dbReference type="Pfam" id="PF02727"/>
    </source>
</evidence>
<organism evidence="19 20">
    <name type="scientific">Lasallia pustulata</name>
    <dbReference type="NCBI Taxonomy" id="136370"/>
    <lineage>
        <taxon>Eukaryota</taxon>
        <taxon>Fungi</taxon>
        <taxon>Dikarya</taxon>
        <taxon>Ascomycota</taxon>
        <taxon>Pezizomycotina</taxon>
        <taxon>Lecanoromycetes</taxon>
        <taxon>OSLEUM clade</taxon>
        <taxon>Umbilicariomycetidae</taxon>
        <taxon>Umbilicariales</taxon>
        <taxon>Umbilicariaceae</taxon>
        <taxon>Lasallia</taxon>
    </lineage>
</organism>
<evidence type="ECO:0000313" key="20">
    <source>
        <dbReference type="Proteomes" id="UP000324767"/>
    </source>
</evidence>
<comment type="cofactor">
    <cofactor evidence="1">
        <name>Cu cation</name>
        <dbReference type="ChEBI" id="CHEBI:23378"/>
    </cofactor>
</comment>
<dbReference type="InterPro" id="IPR000269">
    <property type="entry name" value="Cu_amine_oxidase"/>
</dbReference>
<keyword evidence="10" id="KW-1015">Disulfide bond</keyword>
<dbReference type="GO" id="GO:0008131">
    <property type="term" value="F:primary methylamine oxidase activity"/>
    <property type="evidence" value="ECO:0007669"/>
    <property type="project" value="UniProtKB-EC"/>
</dbReference>
<dbReference type="PANTHER" id="PTHR10638:SF86">
    <property type="entry name" value="COPPER AMINE OXIDASE 1-RELATED"/>
    <property type="match status" value="1"/>
</dbReference>
<keyword evidence="11" id="KW-0464">Manganese</keyword>
<dbReference type="EC" id="1.4.3.-" evidence="15"/>
<accession>A0A5M8PUB6</accession>
<dbReference type="GO" id="GO:0009308">
    <property type="term" value="P:amine metabolic process"/>
    <property type="evidence" value="ECO:0007669"/>
    <property type="project" value="UniProtKB-UniRule"/>
</dbReference>
<evidence type="ECO:0000256" key="3">
    <source>
        <dbReference type="ARBA" id="ARBA00001947"/>
    </source>
</evidence>
<gene>
    <name evidence="19" type="ORF">FRX48_04418</name>
</gene>
<feature type="active site" description="Schiff-base intermediate with substrate; via topaquinone" evidence="13">
    <location>
        <position position="399"/>
    </location>
</feature>
<comment type="similarity">
    <text evidence="4 15">Belongs to the copper/topaquinone oxidase family.</text>
</comment>